<dbReference type="EMBL" id="JAUCGM010000866">
    <property type="protein sequence ID" value="MDM8563778.1"/>
    <property type="molecule type" value="Genomic_DNA"/>
</dbReference>
<dbReference type="InterPro" id="IPR010985">
    <property type="entry name" value="Ribbon_hlx_hlx"/>
</dbReference>
<sequence length="107" mass="12208">KVITMSEYAIQIPESLLATVQQVAEKNRISVNQFFLTAVKNSLVTIQSLQKDKQPIELLEDGRFSDSALEKASDLSERWKNYFATARKAPDDFMADVIDELPQQRVF</sequence>
<dbReference type="SUPFAM" id="SSF47598">
    <property type="entry name" value="Ribbon-helix-helix"/>
    <property type="match status" value="1"/>
</dbReference>
<feature type="non-terminal residue" evidence="1">
    <location>
        <position position="1"/>
    </location>
</feature>
<reference evidence="1" key="1">
    <citation type="submission" date="2023-06" db="EMBL/GenBank/DDBJ databases">
        <title>Uncultivated large filamentous bacteria from sulfidic sediments reveal new species and different genomic features in energy metabolism and defense.</title>
        <authorList>
            <person name="Fonseca A."/>
        </authorList>
    </citation>
    <scope>NUCLEOTIDE SEQUENCE</scope>
    <source>
        <strain evidence="1">HSG4</strain>
    </source>
</reference>
<gene>
    <name evidence="1" type="ORF">QUF54_10540</name>
</gene>
<evidence type="ECO:0008006" key="3">
    <source>
        <dbReference type="Google" id="ProtNLM"/>
    </source>
</evidence>
<comment type="caution">
    <text evidence="1">The sequence shown here is derived from an EMBL/GenBank/DDBJ whole genome shotgun (WGS) entry which is preliminary data.</text>
</comment>
<evidence type="ECO:0000313" key="1">
    <source>
        <dbReference type="EMBL" id="MDM8563778.1"/>
    </source>
</evidence>
<dbReference type="Proteomes" id="UP001171945">
    <property type="component" value="Unassembled WGS sequence"/>
</dbReference>
<organism evidence="1 2">
    <name type="scientific">Candidatus Marithioploca araucensis</name>
    <dbReference type="NCBI Taxonomy" id="70273"/>
    <lineage>
        <taxon>Bacteria</taxon>
        <taxon>Pseudomonadati</taxon>
        <taxon>Pseudomonadota</taxon>
        <taxon>Gammaproteobacteria</taxon>
        <taxon>Thiotrichales</taxon>
        <taxon>Thiotrichaceae</taxon>
        <taxon>Candidatus Marithioploca</taxon>
    </lineage>
</organism>
<proteinExistence type="predicted"/>
<evidence type="ECO:0000313" key="2">
    <source>
        <dbReference type="Proteomes" id="UP001171945"/>
    </source>
</evidence>
<keyword evidence="2" id="KW-1185">Reference proteome</keyword>
<accession>A0ABT7VW46</accession>
<name>A0ABT7VW46_9GAMM</name>
<protein>
    <recommendedName>
        <fullName evidence="3">Toxin-antitoxin system HicB family antitoxin</fullName>
    </recommendedName>
</protein>